<dbReference type="EMBL" id="JACPHQ010000018">
    <property type="protein sequence ID" value="MBI2465916.1"/>
    <property type="molecule type" value="Genomic_DNA"/>
</dbReference>
<organism evidence="1 2">
    <name type="scientific">Candidatus Sungiibacteriota bacterium</name>
    <dbReference type="NCBI Taxonomy" id="2750080"/>
    <lineage>
        <taxon>Bacteria</taxon>
        <taxon>Candidatus Sungiibacteriota</taxon>
    </lineage>
</organism>
<proteinExistence type="predicted"/>
<gene>
    <name evidence="1" type="ORF">HYV66_01650</name>
</gene>
<protein>
    <submittedName>
        <fullName evidence="1">Uncharacterized protein</fullName>
    </submittedName>
</protein>
<dbReference type="AlphaFoldDB" id="A0A932DS57"/>
<dbReference type="Proteomes" id="UP000709672">
    <property type="component" value="Unassembled WGS sequence"/>
</dbReference>
<evidence type="ECO:0000313" key="1">
    <source>
        <dbReference type="EMBL" id="MBI2465916.1"/>
    </source>
</evidence>
<accession>A0A932DS57</accession>
<sequence>MLKTKINKRHQGVTLESIDSKLDLVLELVDENTKDITLIKNDMVVMKEDIDIVKEDIVVIKEDIEIIKQDLKKKVGIDEFAALERRVSMLENRSR</sequence>
<evidence type="ECO:0000313" key="2">
    <source>
        <dbReference type="Proteomes" id="UP000709672"/>
    </source>
</evidence>
<reference evidence="1" key="1">
    <citation type="submission" date="2020-07" db="EMBL/GenBank/DDBJ databases">
        <title>Huge and variable diversity of episymbiotic CPR bacteria and DPANN archaea in groundwater ecosystems.</title>
        <authorList>
            <person name="He C.Y."/>
            <person name="Keren R."/>
            <person name="Whittaker M."/>
            <person name="Farag I.F."/>
            <person name="Doudna J."/>
            <person name="Cate J.H.D."/>
            <person name="Banfield J.F."/>
        </authorList>
    </citation>
    <scope>NUCLEOTIDE SEQUENCE</scope>
    <source>
        <strain evidence="1">NC_groundwater_418_Ag_B-0.1um_45_10</strain>
    </source>
</reference>
<name>A0A932DS57_9BACT</name>
<comment type="caution">
    <text evidence="1">The sequence shown here is derived from an EMBL/GenBank/DDBJ whole genome shotgun (WGS) entry which is preliminary data.</text>
</comment>